<dbReference type="Gene3D" id="2.60.120.330">
    <property type="entry name" value="B-lactam Antibiotic, Isopenicillin N Synthase, Chain"/>
    <property type="match status" value="1"/>
</dbReference>
<dbReference type="Pfam" id="PF05118">
    <property type="entry name" value="Asp_Arg_Hydrox"/>
    <property type="match status" value="1"/>
</dbReference>
<proteinExistence type="inferred from homology"/>
<keyword evidence="4" id="KW-0472">Membrane</keyword>
<dbReference type="InterPro" id="IPR027443">
    <property type="entry name" value="IPNS-like_sf"/>
</dbReference>
<name>A0AAE0RWI4_9BIVA</name>
<organism evidence="6 7">
    <name type="scientific">Potamilus streckersoni</name>
    <dbReference type="NCBI Taxonomy" id="2493646"/>
    <lineage>
        <taxon>Eukaryota</taxon>
        <taxon>Metazoa</taxon>
        <taxon>Spiralia</taxon>
        <taxon>Lophotrochozoa</taxon>
        <taxon>Mollusca</taxon>
        <taxon>Bivalvia</taxon>
        <taxon>Autobranchia</taxon>
        <taxon>Heteroconchia</taxon>
        <taxon>Palaeoheterodonta</taxon>
        <taxon>Unionida</taxon>
        <taxon>Unionoidea</taxon>
        <taxon>Unionidae</taxon>
        <taxon>Ambleminae</taxon>
        <taxon>Lampsilini</taxon>
        <taxon>Potamilus</taxon>
    </lineage>
</organism>
<dbReference type="InterPro" id="IPR007803">
    <property type="entry name" value="Asp/Arg/Pro-Hydrxlase"/>
</dbReference>
<dbReference type="InterPro" id="IPR051821">
    <property type="entry name" value="Asp/Asn_beta-hydroxylase"/>
</dbReference>
<evidence type="ECO:0000313" key="7">
    <source>
        <dbReference type="Proteomes" id="UP001195483"/>
    </source>
</evidence>
<keyword evidence="7" id="KW-1185">Reference proteome</keyword>
<evidence type="ECO:0000256" key="4">
    <source>
        <dbReference type="SAM" id="Phobius"/>
    </source>
</evidence>
<evidence type="ECO:0000256" key="2">
    <source>
        <dbReference type="ARBA" id="ARBA00022964"/>
    </source>
</evidence>
<dbReference type="AlphaFoldDB" id="A0AAE0RWI4"/>
<dbReference type="PANTHER" id="PTHR46332:SF5">
    <property type="entry name" value="ASPARTATE BETA-HYDROXYLASE DOMAIN CONTAINING 2"/>
    <property type="match status" value="1"/>
</dbReference>
<dbReference type="GO" id="GO:0016020">
    <property type="term" value="C:membrane"/>
    <property type="evidence" value="ECO:0007669"/>
    <property type="project" value="TreeGrafter"/>
</dbReference>
<comment type="caution">
    <text evidence="6">The sequence shown here is derived from an EMBL/GenBank/DDBJ whole genome shotgun (WGS) entry which is preliminary data.</text>
</comment>
<comment type="similarity">
    <text evidence="1">Belongs to the aspartyl/asparaginyl beta-hydroxylase family.</text>
</comment>
<reference evidence="6" key="1">
    <citation type="journal article" date="2021" name="Genome Biol. Evol.">
        <title>A High-Quality Reference Genome for a Parasitic Bivalve with Doubly Uniparental Inheritance (Bivalvia: Unionida).</title>
        <authorList>
            <person name="Smith C.H."/>
        </authorList>
    </citation>
    <scope>NUCLEOTIDE SEQUENCE</scope>
    <source>
        <strain evidence="6">CHS0354</strain>
    </source>
</reference>
<dbReference type="SUPFAM" id="SSF51197">
    <property type="entry name" value="Clavaminate synthase-like"/>
    <property type="match status" value="1"/>
</dbReference>
<keyword evidence="4" id="KW-0812">Transmembrane</keyword>
<keyword evidence="2" id="KW-0223">Dioxygenase</keyword>
<dbReference type="EMBL" id="JAEAOA010001501">
    <property type="protein sequence ID" value="KAK3580820.1"/>
    <property type="molecule type" value="Genomic_DNA"/>
</dbReference>
<keyword evidence="3" id="KW-0560">Oxidoreductase</keyword>
<dbReference type="Proteomes" id="UP001195483">
    <property type="component" value="Unassembled WGS sequence"/>
</dbReference>
<evidence type="ECO:0000313" key="6">
    <source>
        <dbReference type="EMBL" id="KAK3580820.1"/>
    </source>
</evidence>
<protein>
    <recommendedName>
        <fullName evidence="5">Aspartyl/asparaginy/proline hydroxylase domain-containing protein</fullName>
    </recommendedName>
</protein>
<evidence type="ECO:0000256" key="1">
    <source>
        <dbReference type="ARBA" id="ARBA00007730"/>
    </source>
</evidence>
<evidence type="ECO:0000259" key="5">
    <source>
        <dbReference type="Pfam" id="PF05118"/>
    </source>
</evidence>
<sequence>MESLGYIIDSFYIKEIGYFIGTFLFMWGFYLMVKTEKSQEHTQYRNDINQTLKHSFCINPSCVRCSLYTKAIAEANCRLKTVCEKGNQSEVAIAEKITQFLKNTSLSSESFQKPNVLYLNILQSRPLWEGMDILTGLEYKFNIIKNEFKIVYDNHVDRWRNNVTAHGKWSIFSIINQGRTLTENITLCPNTFKIISSLPNLMQKNVFGNVAFSVVEPGTHIFPHYGPTNIRLRCHLGLITPKTCYMKVAEEIVTWEDGKCLVFDDSYLHSVEHAGTEEDGIRAILMIDLWHPDITEEEQQILDMAFAPL</sequence>
<accession>A0AAE0RWI4</accession>
<evidence type="ECO:0000256" key="3">
    <source>
        <dbReference type="ARBA" id="ARBA00023002"/>
    </source>
</evidence>
<dbReference type="GO" id="GO:0051213">
    <property type="term" value="F:dioxygenase activity"/>
    <property type="evidence" value="ECO:0007669"/>
    <property type="project" value="UniProtKB-KW"/>
</dbReference>
<reference evidence="6" key="3">
    <citation type="submission" date="2023-05" db="EMBL/GenBank/DDBJ databases">
        <authorList>
            <person name="Smith C.H."/>
        </authorList>
    </citation>
    <scope>NUCLEOTIDE SEQUENCE</scope>
    <source>
        <strain evidence="6">CHS0354</strain>
        <tissue evidence="6">Mantle</tissue>
    </source>
</reference>
<feature type="domain" description="Aspartyl/asparaginy/proline hydroxylase" evidence="5">
    <location>
        <begin position="140"/>
        <end position="292"/>
    </location>
</feature>
<keyword evidence="4" id="KW-1133">Transmembrane helix</keyword>
<reference evidence="6" key="2">
    <citation type="journal article" date="2021" name="Genome Biol. Evol.">
        <title>Developing a high-quality reference genome for a parasitic bivalve with doubly uniparental inheritance (Bivalvia: Unionida).</title>
        <authorList>
            <person name="Smith C.H."/>
        </authorList>
    </citation>
    <scope>NUCLEOTIDE SEQUENCE</scope>
    <source>
        <strain evidence="6">CHS0354</strain>
        <tissue evidence="6">Mantle</tissue>
    </source>
</reference>
<feature type="transmembrane region" description="Helical" evidence="4">
    <location>
        <begin position="16"/>
        <end position="33"/>
    </location>
</feature>
<dbReference type="PANTHER" id="PTHR46332">
    <property type="entry name" value="ASPARTATE BETA-HYDROXYLASE DOMAIN-CONTAINING PROTEIN 2"/>
    <property type="match status" value="1"/>
</dbReference>
<gene>
    <name evidence="6" type="ORF">CHS0354_025165</name>
</gene>